<comment type="caution">
    <text evidence="8">The sequence shown here is derived from an EMBL/GenBank/DDBJ whole genome shotgun (WGS) entry which is preliminary data.</text>
</comment>
<dbReference type="Proteomes" id="UP001519305">
    <property type="component" value="Unassembled WGS sequence"/>
</dbReference>
<feature type="DNA-binding region" description="H-T-H motif" evidence="5">
    <location>
        <begin position="48"/>
        <end position="67"/>
    </location>
</feature>
<keyword evidence="4" id="KW-0804">Transcription</keyword>
<name>A0ABS4U946_9CORY</name>
<dbReference type="Pfam" id="PF13977">
    <property type="entry name" value="TetR_C_6"/>
    <property type="match status" value="1"/>
</dbReference>
<dbReference type="PANTHER" id="PTHR30055">
    <property type="entry name" value="HTH-TYPE TRANSCRIPTIONAL REGULATOR RUTR"/>
    <property type="match status" value="1"/>
</dbReference>
<keyword evidence="3 5" id="KW-0238">DNA-binding</keyword>
<evidence type="ECO:0000256" key="2">
    <source>
        <dbReference type="ARBA" id="ARBA00023015"/>
    </source>
</evidence>
<feature type="region of interest" description="Disordered" evidence="6">
    <location>
        <begin position="1"/>
        <end position="23"/>
    </location>
</feature>
<dbReference type="InterPro" id="IPR036271">
    <property type="entry name" value="Tet_transcr_reg_TetR-rel_C_sf"/>
</dbReference>
<dbReference type="InterPro" id="IPR001647">
    <property type="entry name" value="HTH_TetR"/>
</dbReference>
<evidence type="ECO:0000313" key="8">
    <source>
        <dbReference type="EMBL" id="MBP2332979.1"/>
    </source>
</evidence>
<evidence type="ECO:0000259" key="7">
    <source>
        <dbReference type="PROSITE" id="PS50977"/>
    </source>
</evidence>
<evidence type="ECO:0000256" key="3">
    <source>
        <dbReference type="ARBA" id="ARBA00023125"/>
    </source>
</evidence>
<dbReference type="SUPFAM" id="SSF48498">
    <property type="entry name" value="Tetracyclin repressor-like, C-terminal domain"/>
    <property type="match status" value="1"/>
</dbReference>
<dbReference type="InterPro" id="IPR050109">
    <property type="entry name" value="HTH-type_TetR-like_transc_reg"/>
</dbReference>
<evidence type="ECO:0000256" key="4">
    <source>
        <dbReference type="ARBA" id="ARBA00023163"/>
    </source>
</evidence>
<accession>A0ABS4U946</accession>
<dbReference type="Gene3D" id="1.10.357.10">
    <property type="entry name" value="Tetracycline Repressor, domain 2"/>
    <property type="match status" value="1"/>
</dbReference>
<dbReference type="PANTHER" id="PTHR30055:SF234">
    <property type="entry name" value="HTH-TYPE TRANSCRIPTIONAL REGULATOR BETI"/>
    <property type="match status" value="1"/>
</dbReference>
<proteinExistence type="predicted"/>
<dbReference type="PROSITE" id="PS50977">
    <property type="entry name" value="HTH_TETR_2"/>
    <property type="match status" value="1"/>
</dbReference>
<dbReference type="InterPro" id="IPR009057">
    <property type="entry name" value="Homeodomain-like_sf"/>
</dbReference>
<organism evidence="8 9">
    <name type="scientific">Corynebacterium freneyi</name>
    <dbReference type="NCBI Taxonomy" id="134034"/>
    <lineage>
        <taxon>Bacteria</taxon>
        <taxon>Bacillati</taxon>
        <taxon>Actinomycetota</taxon>
        <taxon>Actinomycetes</taxon>
        <taxon>Mycobacteriales</taxon>
        <taxon>Corynebacteriaceae</taxon>
        <taxon>Corynebacterium</taxon>
    </lineage>
</organism>
<evidence type="ECO:0000313" key="9">
    <source>
        <dbReference type="Proteomes" id="UP001519305"/>
    </source>
</evidence>
<evidence type="ECO:0000256" key="1">
    <source>
        <dbReference type="ARBA" id="ARBA00022491"/>
    </source>
</evidence>
<gene>
    <name evidence="8" type="ORF">JOF33_001678</name>
</gene>
<dbReference type="InterPro" id="IPR039538">
    <property type="entry name" value="BetI_C"/>
</dbReference>
<feature type="domain" description="HTH tetR-type" evidence="7">
    <location>
        <begin position="25"/>
        <end position="85"/>
    </location>
</feature>
<sequence>MADSGSSSTGTSRSPRSPRPRLTADERKAQALDAARRLILRGGIEAASVRNVAAEAGMATGSLRHIFPSHESLFIELMADNATQAAAQIQAVYARELAAGTPKRDMFLAVLREVIPLTDTTRTQLVVQLALFTAHPDSAPIRESIKDAGAKLDQLCTDIVGQLRPDLDPTSDASTELATDLRVAIDGIALRCLENPAFATDATSRGAEATLTRALDRITEARITEA</sequence>
<dbReference type="EMBL" id="JAGINY010000001">
    <property type="protein sequence ID" value="MBP2332979.1"/>
    <property type="molecule type" value="Genomic_DNA"/>
</dbReference>
<dbReference type="Pfam" id="PF00440">
    <property type="entry name" value="TetR_N"/>
    <property type="match status" value="1"/>
</dbReference>
<keyword evidence="1" id="KW-0678">Repressor</keyword>
<protein>
    <submittedName>
        <fullName evidence="8">AcrR family transcriptional regulator</fullName>
    </submittedName>
</protein>
<dbReference type="RefSeq" id="WP_209653509.1">
    <property type="nucleotide sequence ID" value="NZ_CP047357.1"/>
</dbReference>
<keyword evidence="9" id="KW-1185">Reference proteome</keyword>
<evidence type="ECO:0000256" key="5">
    <source>
        <dbReference type="PROSITE-ProRule" id="PRU00335"/>
    </source>
</evidence>
<evidence type="ECO:0000256" key="6">
    <source>
        <dbReference type="SAM" id="MobiDB-lite"/>
    </source>
</evidence>
<keyword evidence="2" id="KW-0805">Transcription regulation</keyword>
<reference evidence="8 9" key="1">
    <citation type="submission" date="2021-03" db="EMBL/GenBank/DDBJ databases">
        <title>Sequencing the genomes of 1000 actinobacteria strains.</title>
        <authorList>
            <person name="Klenk H.-P."/>
        </authorList>
    </citation>
    <scope>NUCLEOTIDE SEQUENCE [LARGE SCALE GENOMIC DNA]</scope>
    <source>
        <strain evidence="8 9">DSM 44506</strain>
    </source>
</reference>
<dbReference type="SUPFAM" id="SSF46689">
    <property type="entry name" value="Homeodomain-like"/>
    <property type="match status" value="1"/>
</dbReference>
<feature type="compositionally biased region" description="Low complexity" evidence="6">
    <location>
        <begin position="1"/>
        <end position="15"/>
    </location>
</feature>